<feature type="transmembrane region" description="Helical" evidence="11">
    <location>
        <begin position="108"/>
        <end position="141"/>
    </location>
</feature>
<dbReference type="NCBIfam" id="TIGR01473">
    <property type="entry name" value="cyoE_ctaB"/>
    <property type="match status" value="1"/>
</dbReference>
<evidence type="ECO:0000256" key="6">
    <source>
        <dbReference type="ARBA" id="ARBA00022989"/>
    </source>
</evidence>
<evidence type="ECO:0000256" key="3">
    <source>
        <dbReference type="ARBA" id="ARBA00022475"/>
    </source>
</evidence>
<sequence length="307" mass="32757">MVRPYEGAGSAAAVAPADVRFQLRDYAVLLKPRVMALVVFTGLVGLVMAPVPLPSLTAIIAVACIALGAGAAGAINMWYDRDIDRVMQRTKNRPLPAGRLQPQVALRLGAGLATFAVVTMALVVNLLAAGLLALTITYYVFIYTVWLKRRTPQNIVIGGASGALPPVIGWAAATGSVGIEALSLFAIIFLWTPPHSWALALFRCQDYDQAGVPMLPVVAGGRKTRLHILAYTLLLIPATLLPWAIGMAGALYGIVALVLDAVLLLHVIRLAGDPRTQPARTLFLFSILYLFLIFVALLADRAFMGHG</sequence>
<feature type="transmembrane region" description="Helical" evidence="11">
    <location>
        <begin position="34"/>
        <end position="53"/>
    </location>
</feature>
<evidence type="ECO:0000256" key="1">
    <source>
        <dbReference type="ARBA" id="ARBA00004651"/>
    </source>
</evidence>
<feature type="transmembrane region" description="Helical" evidence="11">
    <location>
        <begin position="282"/>
        <end position="299"/>
    </location>
</feature>
<proteinExistence type="inferred from homology"/>
<evidence type="ECO:0000256" key="9">
    <source>
        <dbReference type="ARBA" id="ARBA00040810"/>
    </source>
</evidence>
<dbReference type="InterPro" id="IPR044878">
    <property type="entry name" value="UbiA_sf"/>
</dbReference>
<feature type="transmembrane region" description="Helical" evidence="11">
    <location>
        <begin position="167"/>
        <end position="191"/>
    </location>
</feature>
<keyword evidence="8 11" id="KW-0472">Membrane</keyword>
<gene>
    <name evidence="12" type="primary">ctaB</name>
    <name evidence="12" type="ORF">DF3PB_1100011</name>
</gene>
<evidence type="ECO:0000256" key="7">
    <source>
        <dbReference type="ARBA" id="ARBA00023133"/>
    </source>
</evidence>
<comment type="pathway">
    <text evidence="2">Porphyrin-containing compound metabolism; heme O biosynthesis; heme O from protoheme: step 1/1.</text>
</comment>
<keyword evidence="3" id="KW-1003">Cell membrane</keyword>
<evidence type="ECO:0000256" key="10">
    <source>
        <dbReference type="ARBA" id="ARBA00042475"/>
    </source>
</evidence>
<feature type="transmembrane region" description="Helical" evidence="11">
    <location>
        <begin position="251"/>
        <end position="270"/>
    </location>
</feature>
<keyword evidence="5 11" id="KW-0812">Transmembrane</keyword>
<reference evidence="12" key="1">
    <citation type="submission" date="2018-07" db="EMBL/GenBank/DDBJ databases">
        <authorList>
            <person name="Quirk P.G."/>
            <person name="Krulwich T.A."/>
        </authorList>
    </citation>
    <scope>NUCLEOTIDE SEQUENCE</scope>
</reference>
<dbReference type="PROSITE" id="PS00943">
    <property type="entry name" value="UBIA"/>
    <property type="match status" value="1"/>
</dbReference>
<dbReference type="GO" id="GO:0008495">
    <property type="term" value="F:protoheme IX farnesyltransferase activity"/>
    <property type="evidence" value="ECO:0007669"/>
    <property type="project" value="InterPro"/>
</dbReference>
<keyword evidence="6 11" id="KW-1133">Transmembrane helix</keyword>
<dbReference type="PANTHER" id="PTHR43448:SF7">
    <property type="entry name" value="4-HYDROXYBENZOATE SOLANESYLTRANSFERASE"/>
    <property type="match status" value="1"/>
</dbReference>
<organism evidence="12">
    <name type="scientific">metagenome</name>
    <dbReference type="NCBI Taxonomy" id="256318"/>
    <lineage>
        <taxon>unclassified sequences</taxon>
        <taxon>metagenomes</taxon>
    </lineage>
</organism>
<evidence type="ECO:0000313" key="12">
    <source>
        <dbReference type="EMBL" id="SUS03803.1"/>
    </source>
</evidence>
<dbReference type="GO" id="GO:0006783">
    <property type="term" value="P:heme biosynthetic process"/>
    <property type="evidence" value="ECO:0007669"/>
    <property type="project" value="UniProtKB-KW"/>
</dbReference>
<keyword evidence="4 12" id="KW-0808">Transferase</keyword>
<dbReference type="PANTHER" id="PTHR43448">
    <property type="entry name" value="PROTOHEME IX FARNESYLTRANSFERASE, MITOCHONDRIAL"/>
    <property type="match status" value="1"/>
</dbReference>
<name>A0A380T828_9ZZZZ</name>
<dbReference type="HAMAP" id="MF_00154">
    <property type="entry name" value="CyoE_CtaB"/>
    <property type="match status" value="1"/>
</dbReference>
<dbReference type="InterPro" id="IPR000537">
    <property type="entry name" value="UbiA_prenyltransferase"/>
</dbReference>
<feature type="transmembrane region" description="Helical" evidence="11">
    <location>
        <begin position="59"/>
        <end position="79"/>
    </location>
</feature>
<keyword evidence="7" id="KW-0350">Heme biosynthesis</keyword>
<dbReference type="CDD" id="cd13957">
    <property type="entry name" value="PT_UbiA_Cox10"/>
    <property type="match status" value="1"/>
</dbReference>
<dbReference type="NCBIfam" id="NF003349">
    <property type="entry name" value="PRK04375.1-2"/>
    <property type="match status" value="1"/>
</dbReference>
<dbReference type="EMBL" id="UIDG01000014">
    <property type="protein sequence ID" value="SUS03803.1"/>
    <property type="molecule type" value="Genomic_DNA"/>
</dbReference>
<accession>A0A380T828</accession>
<evidence type="ECO:0000256" key="11">
    <source>
        <dbReference type="SAM" id="Phobius"/>
    </source>
</evidence>
<dbReference type="AlphaFoldDB" id="A0A380T828"/>
<evidence type="ECO:0000256" key="5">
    <source>
        <dbReference type="ARBA" id="ARBA00022692"/>
    </source>
</evidence>
<dbReference type="InterPro" id="IPR030470">
    <property type="entry name" value="UbiA_prenylTrfase_CS"/>
</dbReference>
<feature type="transmembrane region" description="Helical" evidence="11">
    <location>
        <begin position="228"/>
        <end position="245"/>
    </location>
</feature>
<dbReference type="GO" id="GO:0005886">
    <property type="term" value="C:plasma membrane"/>
    <property type="evidence" value="ECO:0007669"/>
    <property type="project" value="UniProtKB-SubCell"/>
</dbReference>
<protein>
    <recommendedName>
        <fullName evidence="9">Protoheme IX farnesyltransferase</fullName>
    </recommendedName>
    <alternativeName>
        <fullName evidence="10">Heme B farnesyltransferase</fullName>
    </alternativeName>
</protein>
<evidence type="ECO:0000256" key="2">
    <source>
        <dbReference type="ARBA" id="ARBA00004919"/>
    </source>
</evidence>
<comment type="subcellular location">
    <subcellularLocation>
        <location evidence="1">Cell membrane</location>
        <topology evidence="1">Multi-pass membrane protein</topology>
    </subcellularLocation>
</comment>
<dbReference type="Gene3D" id="1.10.357.140">
    <property type="entry name" value="UbiA prenyltransferase"/>
    <property type="match status" value="1"/>
</dbReference>
<evidence type="ECO:0000256" key="8">
    <source>
        <dbReference type="ARBA" id="ARBA00023136"/>
    </source>
</evidence>
<dbReference type="InterPro" id="IPR006369">
    <property type="entry name" value="Protohaem_IX_farnesylTrfase"/>
</dbReference>
<dbReference type="Pfam" id="PF01040">
    <property type="entry name" value="UbiA"/>
    <property type="match status" value="1"/>
</dbReference>
<evidence type="ECO:0000256" key="4">
    <source>
        <dbReference type="ARBA" id="ARBA00022679"/>
    </source>
</evidence>